<keyword evidence="11 18" id="KW-0413">Isomerase</keyword>
<gene>
    <name evidence="18" type="primary">nnrE</name>
    <name evidence="17" type="synonym">nnrD</name>
    <name evidence="22" type="ORF">AB0763_14135</name>
</gene>
<comment type="cofactor">
    <cofactor evidence="18 19">
        <name>K(+)</name>
        <dbReference type="ChEBI" id="CHEBI:29103"/>
    </cofactor>
    <text evidence="18 19">Binds 1 potassium ion per subunit.</text>
</comment>
<evidence type="ECO:0000256" key="4">
    <source>
        <dbReference type="ARBA" id="ARBA00009524"/>
    </source>
</evidence>
<organism evidence="22">
    <name type="scientific">Vibrio sp. HB236076</name>
    <dbReference type="NCBI Taxonomy" id="3232307"/>
    <lineage>
        <taxon>Bacteria</taxon>
        <taxon>Pseudomonadati</taxon>
        <taxon>Pseudomonadota</taxon>
        <taxon>Gammaproteobacteria</taxon>
        <taxon>Vibrionales</taxon>
        <taxon>Vibrionaceae</taxon>
        <taxon>Vibrio</taxon>
    </lineage>
</organism>
<feature type="binding site" evidence="18">
    <location>
        <begin position="132"/>
        <end position="138"/>
    </location>
    <ligand>
        <name>(6S)-NADPHX</name>
        <dbReference type="ChEBI" id="CHEBI:64076"/>
    </ligand>
</feature>
<keyword evidence="22" id="KW-0614">Plasmid</keyword>
<dbReference type="InterPro" id="IPR030677">
    <property type="entry name" value="Nnr"/>
</dbReference>
<dbReference type="PROSITE" id="PS51385">
    <property type="entry name" value="YJEF_N"/>
    <property type="match status" value="1"/>
</dbReference>
<feature type="binding site" evidence="18">
    <location>
        <position position="164"/>
    </location>
    <ligand>
        <name>K(+)</name>
        <dbReference type="ChEBI" id="CHEBI:29103"/>
    </ligand>
</feature>
<feature type="domain" description="YjeF C-terminal" evidence="20">
    <location>
        <begin position="226"/>
        <end position="492"/>
    </location>
</feature>
<dbReference type="SUPFAM" id="SSF53613">
    <property type="entry name" value="Ribokinase-like"/>
    <property type="match status" value="1"/>
</dbReference>
<keyword evidence="7 17" id="KW-0067">ATP-binding</keyword>
<comment type="cofactor">
    <cofactor evidence="17">
        <name>Mg(2+)</name>
        <dbReference type="ChEBI" id="CHEBI:18420"/>
    </cofactor>
</comment>
<dbReference type="GO" id="GO:0052856">
    <property type="term" value="F:NAD(P)HX epimerase activity"/>
    <property type="evidence" value="ECO:0007669"/>
    <property type="project" value="UniProtKB-UniRule"/>
</dbReference>
<dbReference type="Pfam" id="PF03853">
    <property type="entry name" value="YjeF_N"/>
    <property type="match status" value="1"/>
</dbReference>
<comment type="similarity">
    <text evidence="4 19">In the C-terminal section; belongs to the NnrD/CARKD family.</text>
</comment>
<dbReference type="InterPro" id="IPR000631">
    <property type="entry name" value="CARKD"/>
</dbReference>
<dbReference type="PANTHER" id="PTHR12592:SF0">
    <property type="entry name" value="ATP-DEPENDENT (S)-NAD(P)H-HYDRATE DEHYDRATASE"/>
    <property type="match status" value="1"/>
</dbReference>
<feature type="binding site" evidence="17">
    <location>
        <position position="367"/>
    </location>
    <ligand>
        <name>(6S)-NADPHX</name>
        <dbReference type="ChEBI" id="CHEBI:64076"/>
    </ligand>
</feature>
<dbReference type="EC" id="4.2.1.136" evidence="19"/>
<dbReference type="EC" id="5.1.99.6" evidence="19"/>
<dbReference type="InterPro" id="IPR017953">
    <property type="entry name" value="Carbohydrate_kinase_pred_CS"/>
</dbReference>
<dbReference type="GO" id="GO:0046872">
    <property type="term" value="F:metal ion binding"/>
    <property type="evidence" value="ECO:0007669"/>
    <property type="project" value="UniProtKB-UniRule"/>
</dbReference>
<dbReference type="InterPro" id="IPR004443">
    <property type="entry name" value="YjeF_N_dom"/>
</dbReference>
<evidence type="ECO:0000256" key="3">
    <source>
        <dbReference type="ARBA" id="ARBA00006001"/>
    </source>
</evidence>
<dbReference type="HAMAP" id="MF_01966">
    <property type="entry name" value="NADHX_epimerase"/>
    <property type="match status" value="1"/>
</dbReference>
<dbReference type="NCBIfam" id="TIGR00196">
    <property type="entry name" value="yjeF_cterm"/>
    <property type="match status" value="1"/>
</dbReference>
<dbReference type="KEGG" id="vih:AB0763_14135"/>
<evidence type="ECO:0000256" key="14">
    <source>
        <dbReference type="ARBA" id="ARBA00025153"/>
    </source>
</evidence>
<comment type="function">
    <text evidence="18">Catalyzes the epimerization of the S- and R-forms of NAD(P)HX, a damaged form of NAD(P)H that is a result of enzymatic or heat-dependent hydration. This is a prerequisite for the S-specific NAD(P)H-hydrate dehydratase to allow the repair of both epimers of NAD(P)HX.</text>
</comment>
<dbReference type="NCBIfam" id="TIGR00197">
    <property type="entry name" value="yjeF_nterm"/>
    <property type="match status" value="1"/>
</dbReference>
<comment type="catalytic activity">
    <reaction evidence="16 17 19">
        <text>(6S)-NADPHX + ADP = AMP + phosphate + NADPH + H(+)</text>
        <dbReference type="Rhea" id="RHEA:32235"/>
        <dbReference type="ChEBI" id="CHEBI:15378"/>
        <dbReference type="ChEBI" id="CHEBI:43474"/>
        <dbReference type="ChEBI" id="CHEBI:57783"/>
        <dbReference type="ChEBI" id="CHEBI:64076"/>
        <dbReference type="ChEBI" id="CHEBI:456215"/>
        <dbReference type="ChEBI" id="CHEBI:456216"/>
        <dbReference type="EC" id="4.2.1.136"/>
    </reaction>
</comment>
<evidence type="ECO:0000256" key="11">
    <source>
        <dbReference type="ARBA" id="ARBA00023235"/>
    </source>
</evidence>
<sequence>MEPLFNTKQIIDLENLWVSNKQGTLSDLMERAGRAAFDFIERQYGNHPLNVLVLCGQGNNGGDGYVLARWLVKAGHKVTLCYSRPPCQQAQPAYWAYQQWLNVSSQSHYTGLTECEVSDLNQFELIVDALFGIGLNRDIAGDVGPLIEKINEATPPVLSLDIPSGVCADSGRIYQHAIAATHTLTFLGRKVGLFTGQAKTFCGQIICCDLNLGHDVDKVLNTSSYLIAQEDLVFKAPALDIHKGRNGKLLCVGGLVAMSGAIDLTSRAALRTGAGLVCVHTHKESRGELAHAYPERMVSSDEQILVTQRFSWADVLACGPGLGRTEWGEQLYLKCAAVNKPKVVDADGLYWLARYPQKDAQRIITPHSGEAARLLNCTVAEVEKDRVKATRRLQEIYCGVVVLKGPGTLIYDGQRSYFCQAGNPGMATGGMGDVLTGVIAALLGQGETLFDAAWRGVLLHSCAADSEALEHGMVGMCAHDLMPHIRRLRNHYFS</sequence>
<comment type="subunit">
    <text evidence="17">Homotetramer.</text>
</comment>
<comment type="caution">
    <text evidence="18">Lacks conserved residue(s) required for the propagation of feature annotation.</text>
</comment>
<feature type="binding site" evidence="17">
    <location>
        <position position="261"/>
    </location>
    <ligand>
        <name>(6S)-NADPHX</name>
        <dbReference type="ChEBI" id="CHEBI:64076"/>
    </ligand>
</feature>
<dbReference type="SUPFAM" id="SSF64153">
    <property type="entry name" value="YjeF N-terminal domain-like"/>
    <property type="match status" value="1"/>
</dbReference>
<reference evidence="22" key="1">
    <citation type="submission" date="2024-07" db="EMBL/GenBank/DDBJ databases">
        <title>Genome Analysis of a Potential Novel Vibrio Species Secreting pH- and Thermo-stable Alginate Lyase and its Application in Producing Alginate Oligosaccharides.</title>
        <authorList>
            <person name="Huang H."/>
            <person name="Bao K."/>
        </authorList>
    </citation>
    <scope>NUCLEOTIDE SEQUENCE</scope>
    <source>
        <strain evidence="22">HB236076</strain>
        <plasmid evidence="22">p-HB236076</plasmid>
    </source>
</reference>
<evidence type="ECO:0000256" key="7">
    <source>
        <dbReference type="ARBA" id="ARBA00022840"/>
    </source>
</evidence>
<feature type="binding site" evidence="18">
    <location>
        <position position="128"/>
    </location>
    <ligand>
        <name>K(+)</name>
        <dbReference type="ChEBI" id="CHEBI:29103"/>
    </ligand>
</feature>
<feature type="binding site" evidence="17">
    <location>
        <begin position="404"/>
        <end position="408"/>
    </location>
    <ligand>
        <name>AMP</name>
        <dbReference type="ChEBI" id="CHEBI:456215"/>
    </ligand>
</feature>
<keyword evidence="12 17" id="KW-0456">Lyase</keyword>
<feature type="binding site" evidence="17">
    <location>
        <position position="432"/>
    </location>
    <ligand>
        <name>AMP</name>
        <dbReference type="ChEBI" id="CHEBI:456215"/>
    </ligand>
</feature>
<evidence type="ECO:0000313" key="22">
    <source>
        <dbReference type="EMBL" id="XDK26919.1"/>
    </source>
</evidence>
<evidence type="ECO:0000256" key="2">
    <source>
        <dbReference type="ARBA" id="ARBA00000909"/>
    </source>
</evidence>
<evidence type="ECO:0000256" key="17">
    <source>
        <dbReference type="HAMAP-Rule" id="MF_01965"/>
    </source>
</evidence>
<feature type="binding site" evidence="18">
    <location>
        <position position="161"/>
    </location>
    <ligand>
        <name>(6S)-NADPHX</name>
        <dbReference type="ChEBI" id="CHEBI:64076"/>
    </ligand>
</feature>
<dbReference type="Pfam" id="PF01256">
    <property type="entry name" value="Carb_kinase"/>
    <property type="match status" value="1"/>
</dbReference>
<evidence type="ECO:0000259" key="20">
    <source>
        <dbReference type="PROSITE" id="PS51383"/>
    </source>
</evidence>
<protein>
    <recommendedName>
        <fullName evidence="19">Bifunctional NAD(P)H-hydrate repair enzyme</fullName>
    </recommendedName>
    <alternativeName>
        <fullName evidence="19">Nicotinamide nucleotide repair protein</fullName>
    </alternativeName>
    <domain>
        <recommendedName>
            <fullName evidence="19">ADP-dependent (S)-NAD(P)H-hydrate dehydratase</fullName>
            <ecNumber evidence="19">4.2.1.136</ecNumber>
        </recommendedName>
        <alternativeName>
            <fullName evidence="19">ADP-dependent NAD(P)HX dehydratase</fullName>
        </alternativeName>
    </domain>
    <domain>
        <recommendedName>
            <fullName evidence="19">NAD(P)H-hydrate epimerase</fullName>
            <ecNumber evidence="19">5.1.99.6</ecNumber>
        </recommendedName>
    </domain>
</protein>
<comment type="function">
    <text evidence="14 19">Bifunctional enzyme that catalyzes the epimerization of the S- and R-forms of NAD(P)HX and the dehydration of the S-form of NAD(P)HX at the expense of ADP, which is converted to AMP. This allows the repair of both epimers of NAD(P)HX, a damaged form of NAD(P)H that is a result of enzymatic or heat-dependent hydration.</text>
</comment>
<comment type="catalytic activity">
    <reaction evidence="15 17 19">
        <text>(6S)-NADHX + ADP = AMP + phosphate + NADH + H(+)</text>
        <dbReference type="Rhea" id="RHEA:32223"/>
        <dbReference type="ChEBI" id="CHEBI:15378"/>
        <dbReference type="ChEBI" id="CHEBI:43474"/>
        <dbReference type="ChEBI" id="CHEBI:57945"/>
        <dbReference type="ChEBI" id="CHEBI:64074"/>
        <dbReference type="ChEBI" id="CHEBI:456215"/>
        <dbReference type="ChEBI" id="CHEBI:456216"/>
        <dbReference type="EC" id="4.2.1.136"/>
    </reaction>
</comment>
<comment type="similarity">
    <text evidence="18">Belongs to the NnrE/AIBP family.</text>
</comment>
<keyword evidence="9 18" id="KW-0630">Potassium</keyword>
<dbReference type="GO" id="GO:0005524">
    <property type="term" value="F:ATP binding"/>
    <property type="evidence" value="ECO:0007669"/>
    <property type="project" value="UniProtKB-UniRule"/>
</dbReference>
<dbReference type="Gene3D" id="3.40.1190.20">
    <property type="match status" value="1"/>
</dbReference>
<comment type="catalytic activity">
    <reaction evidence="2 18 19">
        <text>(6R)-NADPHX = (6S)-NADPHX</text>
        <dbReference type="Rhea" id="RHEA:32227"/>
        <dbReference type="ChEBI" id="CHEBI:64076"/>
        <dbReference type="ChEBI" id="CHEBI:64077"/>
        <dbReference type="EC" id="5.1.99.6"/>
    </reaction>
</comment>
<feature type="domain" description="YjeF N-terminal" evidence="21">
    <location>
        <begin position="10"/>
        <end position="218"/>
    </location>
</feature>
<proteinExistence type="inferred from homology"/>
<accession>A0AB39HL04</accession>
<dbReference type="PIRSF" id="PIRSF017184">
    <property type="entry name" value="Nnr"/>
    <property type="match status" value="1"/>
</dbReference>
<geneLocation type="plasmid" evidence="22">
    <name>p-HB236076</name>
</geneLocation>
<feature type="binding site" evidence="17">
    <location>
        <position position="433"/>
    </location>
    <ligand>
        <name>(6S)-NADPHX</name>
        <dbReference type="ChEBI" id="CHEBI:64076"/>
    </ligand>
</feature>
<dbReference type="PROSITE" id="PS51383">
    <property type="entry name" value="YJEF_C_3"/>
    <property type="match status" value="1"/>
</dbReference>
<name>A0AB39HL04_9VIBR</name>
<comment type="function">
    <text evidence="17">Catalyzes the dehydration of the S-form of NAD(P)HX at the expense of ADP, which is converted to AMP. Together with NAD(P)HX epimerase, which catalyzes the epimerization of the S- and R-forms, the enzyme allows the repair of both epimers of NAD(P)HX, a damaged form of NAD(P)H that is a result of enzymatic or heat-dependent hydration.</text>
</comment>
<evidence type="ECO:0000256" key="6">
    <source>
        <dbReference type="ARBA" id="ARBA00022741"/>
    </source>
</evidence>
<dbReference type="HAMAP" id="MF_01965">
    <property type="entry name" value="NADHX_dehydratase"/>
    <property type="match status" value="1"/>
</dbReference>
<dbReference type="InterPro" id="IPR029056">
    <property type="entry name" value="Ribokinase-like"/>
</dbReference>
<evidence type="ECO:0000256" key="19">
    <source>
        <dbReference type="PIRNR" id="PIRNR017184"/>
    </source>
</evidence>
<comment type="catalytic activity">
    <reaction evidence="1 18 19">
        <text>(6R)-NADHX = (6S)-NADHX</text>
        <dbReference type="Rhea" id="RHEA:32215"/>
        <dbReference type="ChEBI" id="CHEBI:64074"/>
        <dbReference type="ChEBI" id="CHEBI:64075"/>
        <dbReference type="EC" id="5.1.99.6"/>
    </reaction>
</comment>
<dbReference type="PROSITE" id="PS01050">
    <property type="entry name" value="YJEF_C_2"/>
    <property type="match status" value="1"/>
</dbReference>
<dbReference type="Gene3D" id="3.40.50.10260">
    <property type="entry name" value="YjeF N-terminal domain"/>
    <property type="match status" value="1"/>
</dbReference>
<evidence type="ECO:0000256" key="13">
    <source>
        <dbReference type="ARBA" id="ARBA00023268"/>
    </source>
</evidence>
<evidence type="ECO:0000256" key="18">
    <source>
        <dbReference type="HAMAP-Rule" id="MF_01966"/>
    </source>
</evidence>
<feature type="binding site" evidence="17">
    <location>
        <position position="321"/>
    </location>
    <ligand>
        <name>(6S)-NADPHX</name>
        <dbReference type="ChEBI" id="CHEBI:64076"/>
    </ligand>
</feature>
<dbReference type="GO" id="GO:0052855">
    <property type="term" value="F:ADP-dependent NAD(P)H-hydrate dehydratase activity"/>
    <property type="evidence" value="ECO:0007669"/>
    <property type="project" value="UniProtKB-UniRule"/>
</dbReference>
<evidence type="ECO:0000256" key="1">
    <source>
        <dbReference type="ARBA" id="ARBA00000013"/>
    </source>
</evidence>
<evidence type="ECO:0000256" key="12">
    <source>
        <dbReference type="ARBA" id="ARBA00023239"/>
    </source>
</evidence>
<dbReference type="GO" id="GO:0046496">
    <property type="term" value="P:nicotinamide nucleotide metabolic process"/>
    <property type="evidence" value="ECO:0007669"/>
    <property type="project" value="UniProtKB-UniRule"/>
</dbReference>
<evidence type="ECO:0000256" key="8">
    <source>
        <dbReference type="ARBA" id="ARBA00022857"/>
    </source>
</evidence>
<feature type="binding site" evidence="18">
    <location>
        <begin position="59"/>
        <end position="63"/>
    </location>
    <ligand>
        <name>(6S)-NADPHX</name>
        <dbReference type="ChEBI" id="CHEBI:64076"/>
    </ligand>
</feature>
<evidence type="ECO:0000256" key="16">
    <source>
        <dbReference type="ARBA" id="ARBA00049209"/>
    </source>
</evidence>
<evidence type="ECO:0000256" key="5">
    <source>
        <dbReference type="ARBA" id="ARBA00022723"/>
    </source>
</evidence>
<evidence type="ECO:0000256" key="9">
    <source>
        <dbReference type="ARBA" id="ARBA00022958"/>
    </source>
</evidence>
<keyword evidence="8 17" id="KW-0521">NADP</keyword>
<dbReference type="CDD" id="cd01171">
    <property type="entry name" value="YXKO-related"/>
    <property type="match status" value="1"/>
</dbReference>
<comment type="similarity">
    <text evidence="17">Belongs to the NnrD/CARKD family.</text>
</comment>
<keyword evidence="10 17" id="KW-0520">NAD</keyword>
<dbReference type="RefSeq" id="WP_306099833.1">
    <property type="nucleotide sequence ID" value="NZ_CP162602.1"/>
</dbReference>
<dbReference type="InterPro" id="IPR036652">
    <property type="entry name" value="YjeF_N_dom_sf"/>
</dbReference>
<dbReference type="PANTHER" id="PTHR12592">
    <property type="entry name" value="ATP-DEPENDENT (S)-NAD(P)H-HYDRATE DEHYDRATASE FAMILY MEMBER"/>
    <property type="match status" value="1"/>
</dbReference>
<evidence type="ECO:0000256" key="15">
    <source>
        <dbReference type="ARBA" id="ARBA00048238"/>
    </source>
</evidence>
<keyword evidence="5 18" id="KW-0479">Metal-binding</keyword>
<dbReference type="GO" id="GO:0110051">
    <property type="term" value="P:metabolite repair"/>
    <property type="evidence" value="ECO:0007669"/>
    <property type="project" value="TreeGrafter"/>
</dbReference>
<feature type="binding site" evidence="18">
    <location>
        <position position="60"/>
    </location>
    <ligand>
        <name>K(+)</name>
        <dbReference type="ChEBI" id="CHEBI:29103"/>
    </ligand>
</feature>
<dbReference type="EMBL" id="CP162602">
    <property type="protein sequence ID" value="XDK26919.1"/>
    <property type="molecule type" value="Genomic_DNA"/>
</dbReference>
<comment type="similarity">
    <text evidence="3 19">In the N-terminal section; belongs to the NnrE/AIBP family.</text>
</comment>
<keyword evidence="6 17" id="KW-0547">Nucleotide-binding</keyword>
<evidence type="ECO:0000259" key="21">
    <source>
        <dbReference type="PROSITE" id="PS51385"/>
    </source>
</evidence>
<evidence type="ECO:0000256" key="10">
    <source>
        <dbReference type="ARBA" id="ARBA00023027"/>
    </source>
</evidence>
<keyword evidence="13" id="KW-0511">Multifunctional enzyme</keyword>
<dbReference type="AlphaFoldDB" id="A0AB39HL04"/>